<feature type="region of interest" description="Disordered" evidence="1">
    <location>
        <begin position="1"/>
        <end position="106"/>
    </location>
</feature>
<dbReference type="EMBL" id="CAJPDQ010000011">
    <property type="protein sequence ID" value="CAF9916349.1"/>
    <property type="molecule type" value="Genomic_DNA"/>
</dbReference>
<comment type="caution">
    <text evidence="3">The sequence shown here is derived from an EMBL/GenBank/DDBJ whole genome shotgun (WGS) entry which is preliminary data.</text>
</comment>
<keyword evidence="4" id="KW-1185">Reference proteome</keyword>
<dbReference type="InterPro" id="IPR044034">
    <property type="entry name" value="NAC-like_UBA"/>
</dbReference>
<evidence type="ECO:0000313" key="3">
    <source>
        <dbReference type="EMBL" id="CAF9916349.1"/>
    </source>
</evidence>
<reference evidence="3" key="1">
    <citation type="submission" date="2021-03" db="EMBL/GenBank/DDBJ databases">
        <authorList>
            <person name="Tagirdzhanova G."/>
        </authorList>
    </citation>
    <scope>NUCLEOTIDE SEQUENCE</scope>
</reference>
<dbReference type="GO" id="GO:0050821">
    <property type="term" value="P:protein stabilization"/>
    <property type="evidence" value="ECO:0007669"/>
    <property type="project" value="TreeGrafter"/>
</dbReference>
<dbReference type="InterPro" id="IPR038922">
    <property type="entry name" value="HYPK_UBA"/>
</dbReference>
<name>A0A8H3F3H2_9LECA</name>
<evidence type="ECO:0000313" key="4">
    <source>
        <dbReference type="Proteomes" id="UP000664169"/>
    </source>
</evidence>
<organism evidence="3 4">
    <name type="scientific">Gomphillus americanus</name>
    <dbReference type="NCBI Taxonomy" id="1940652"/>
    <lineage>
        <taxon>Eukaryota</taxon>
        <taxon>Fungi</taxon>
        <taxon>Dikarya</taxon>
        <taxon>Ascomycota</taxon>
        <taxon>Pezizomycotina</taxon>
        <taxon>Lecanoromycetes</taxon>
        <taxon>OSLEUM clade</taxon>
        <taxon>Ostropomycetidae</taxon>
        <taxon>Ostropales</taxon>
        <taxon>Graphidaceae</taxon>
        <taxon>Gomphilloideae</taxon>
        <taxon>Gomphillus</taxon>
    </lineage>
</organism>
<protein>
    <recommendedName>
        <fullName evidence="2">Nascent polypeptide-associated complex subunit alpha-like UBA domain-containing protein</fullName>
    </recommendedName>
</protein>
<dbReference type="AlphaFoldDB" id="A0A8H3F3H2"/>
<evidence type="ECO:0000256" key="1">
    <source>
        <dbReference type="SAM" id="MobiDB-lite"/>
    </source>
</evidence>
<feature type="compositionally biased region" description="Low complexity" evidence="1">
    <location>
        <begin position="78"/>
        <end position="90"/>
    </location>
</feature>
<feature type="domain" description="Nascent polypeptide-associated complex subunit alpha-like UBA" evidence="2">
    <location>
        <begin position="107"/>
        <end position="147"/>
    </location>
</feature>
<dbReference type="PANTHER" id="PTHR31184:SF2">
    <property type="entry name" value="HUNTINGTIN-INTERACTING PROTEIN K"/>
    <property type="match status" value="1"/>
</dbReference>
<sequence>MAEPQPPTITEGLDPAAPNTETESEPAPKGSTDSRRAAAALSSLDARTDDDSKNKPSPSAADRQALGDAMTRLEGLELGSKASALSSTTKSPEKERKEREAEDRRKVKVDAADVALVVEELELTKVKATELLKSYGGDAVRAITAYVNGVV</sequence>
<dbReference type="Pfam" id="PF19026">
    <property type="entry name" value="UBA_HYPK"/>
    <property type="match status" value="1"/>
</dbReference>
<dbReference type="PANTHER" id="PTHR31184">
    <property type="entry name" value="HUNTINGTIN-INTERACTING PROTEIN K FAMILY MEMBER"/>
    <property type="match status" value="1"/>
</dbReference>
<proteinExistence type="predicted"/>
<accession>A0A8H3F3H2</accession>
<dbReference type="CDD" id="cd14361">
    <property type="entry name" value="UBA_HYPK"/>
    <property type="match status" value="1"/>
</dbReference>
<dbReference type="GO" id="GO:0043066">
    <property type="term" value="P:negative regulation of apoptotic process"/>
    <property type="evidence" value="ECO:0007669"/>
    <property type="project" value="TreeGrafter"/>
</dbReference>
<dbReference type="Proteomes" id="UP000664169">
    <property type="component" value="Unassembled WGS sequence"/>
</dbReference>
<evidence type="ECO:0000259" key="2">
    <source>
        <dbReference type="Pfam" id="PF19026"/>
    </source>
</evidence>
<dbReference type="InterPro" id="IPR052617">
    <property type="entry name" value="Huntingtin-int_K"/>
</dbReference>
<gene>
    <name evidence="3" type="ORF">GOMPHAMPRED_000968</name>
</gene>
<feature type="compositionally biased region" description="Basic and acidic residues" evidence="1">
    <location>
        <begin position="91"/>
        <end position="106"/>
    </location>
</feature>